<evidence type="ECO:0000256" key="13">
    <source>
        <dbReference type="RuleBase" id="RU000461"/>
    </source>
</evidence>
<dbReference type="InterPro" id="IPR001128">
    <property type="entry name" value="Cyt_P450"/>
</dbReference>
<dbReference type="GO" id="GO:0016020">
    <property type="term" value="C:membrane"/>
    <property type="evidence" value="ECO:0007669"/>
    <property type="project" value="UniProtKB-SubCell"/>
</dbReference>
<dbReference type="PANTHER" id="PTHR47955:SF22">
    <property type="entry name" value="CYTOCHROME P450 83B1-LIKE"/>
    <property type="match status" value="1"/>
</dbReference>
<dbReference type="InterPro" id="IPR002401">
    <property type="entry name" value="Cyt_P450_E_grp-I"/>
</dbReference>
<feature type="chain" id="PRO_5043841197" description="Cytochrome P450" evidence="14">
    <location>
        <begin position="30"/>
        <end position="507"/>
    </location>
</feature>
<keyword evidence="4 12" id="KW-0349">Heme</keyword>
<evidence type="ECO:0000256" key="14">
    <source>
        <dbReference type="SAM" id="SignalP"/>
    </source>
</evidence>
<keyword evidence="10 13" id="KW-0503">Monooxygenase</keyword>
<evidence type="ECO:0000256" key="5">
    <source>
        <dbReference type="ARBA" id="ARBA00022692"/>
    </source>
</evidence>
<evidence type="ECO:0000256" key="2">
    <source>
        <dbReference type="ARBA" id="ARBA00004167"/>
    </source>
</evidence>
<comment type="caution">
    <text evidence="15">The sequence shown here is derived from an EMBL/GenBank/DDBJ whole genome shotgun (WGS) entry which is preliminary data.</text>
</comment>
<evidence type="ECO:0000256" key="12">
    <source>
        <dbReference type="PIRSR" id="PIRSR602401-1"/>
    </source>
</evidence>
<dbReference type="Proteomes" id="UP001154282">
    <property type="component" value="Unassembled WGS sequence"/>
</dbReference>
<evidence type="ECO:0000256" key="6">
    <source>
        <dbReference type="ARBA" id="ARBA00022723"/>
    </source>
</evidence>
<feature type="binding site" description="axial binding residue" evidence="12">
    <location>
        <position position="443"/>
    </location>
    <ligand>
        <name>heme</name>
        <dbReference type="ChEBI" id="CHEBI:30413"/>
    </ligand>
    <ligandPart>
        <name>Fe</name>
        <dbReference type="ChEBI" id="CHEBI:18248"/>
    </ligandPart>
</feature>
<proteinExistence type="inferred from homology"/>
<dbReference type="InterPro" id="IPR017972">
    <property type="entry name" value="Cyt_P450_CS"/>
</dbReference>
<keyword evidence="5" id="KW-0812">Transmembrane</keyword>
<dbReference type="AlphaFoldDB" id="A0AAV0LQK9"/>
<gene>
    <name evidence="15" type="ORF">LITE_LOCUS24841</name>
</gene>
<evidence type="ECO:0000256" key="8">
    <source>
        <dbReference type="ARBA" id="ARBA00023002"/>
    </source>
</evidence>
<evidence type="ECO:0000313" key="15">
    <source>
        <dbReference type="EMBL" id="CAI0435809.1"/>
    </source>
</evidence>
<sequence length="507" mass="56790">MAVPLLLPVLLLLPILLVLLRSLRRKSSGLPPPPGPKGLPLIGNMHQLDHSNIGKYLWNLSKQYGPIMSLRIGLKPLLVVSSAKTAELVLRSQDLDFCGRASQAGQQKLSYNGLDLAFAPYTAYWREMRKICVVYLFNSNRVNSFRHIREDEVSQMIDTIAASAATGAPFDLTAAMMGLTSTIICRIAFGKKLEGKEKRMFHKLFNETQFVFGSFFLSDYLPYMGWADKLTGLTARLDKNFREFDTFYQEIIEQHLDPNRTAPQNENILDVLLGLYKDRSFKVKLEFEHIKAVLMNVFVGGTDTSAATVIWAMSFLMRNPEAMAKAQREIRDHVRGKGDGSDFVTEDDIPRLPYLNAVIKETFRVQPALPVLVPRETNHACSLGGYEIAAGTIVYVNAWAVGRDPEVWEDPLAFRPERFEGRKIDVKGLDYELIPFGAGRRICPGIHLGMAAVETALANLLYRFDWKTPAGMKPEDINVDRVLPGIVVAKADPLCLVPTDYLGGKKK</sequence>
<dbReference type="Gene3D" id="1.10.630.10">
    <property type="entry name" value="Cytochrome P450"/>
    <property type="match status" value="1"/>
</dbReference>
<reference evidence="15" key="1">
    <citation type="submission" date="2022-08" db="EMBL/GenBank/DDBJ databases">
        <authorList>
            <person name="Gutierrez-Valencia J."/>
        </authorList>
    </citation>
    <scope>NUCLEOTIDE SEQUENCE</scope>
</reference>
<dbReference type="PANTHER" id="PTHR47955">
    <property type="entry name" value="CYTOCHROME P450 FAMILY 71 PROTEIN"/>
    <property type="match status" value="1"/>
</dbReference>
<dbReference type="GO" id="GO:0020037">
    <property type="term" value="F:heme binding"/>
    <property type="evidence" value="ECO:0007669"/>
    <property type="project" value="InterPro"/>
</dbReference>
<keyword evidence="11" id="KW-0472">Membrane</keyword>
<organism evidence="15 16">
    <name type="scientific">Linum tenue</name>
    <dbReference type="NCBI Taxonomy" id="586396"/>
    <lineage>
        <taxon>Eukaryota</taxon>
        <taxon>Viridiplantae</taxon>
        <taxon>Streptophyta</taxon>
        <taxon>Embryophyta</taxon>
        <taxon>Tracheophyta</taxon>
        <taxon>Spermatophyta</taxon>
        <taxon>Magnoliopsida</taxon>
        <taxon>eudicotyledons</taxon>
        <taxon>Gunneridae</taxon>
        <taxon>Pentapetalae</taxon>
        <taxon>rosids</taxon>
        <taxon>fabids</taxon>
        <taxon>Malpighiales</taxon>
        <taxon>Linaceae</taxon>
        <taxon>Linum</taxon>
    </lineage>
</organism>
<keyword evidence="14" id="KW-0732">Signal</keyword>
<keyword evidence="7" id="KW-1133">Transmembrane helix</keyword>
<evidence type="ECO:0000256" key="10">
    <source>
        <dbReference type="ARBA" id="ARBA00023033"/>
    </source>
</evidence>
<evidence type="ECO:0000256" key="11">
    <source>
        <dbReference type="ARBA" id="ARBA00023136"/>
    </source>
</evidence>
<keyword evidence="9 12" id="KW-0408">Iron</keyword>
<evidence type="ECO:0008006" key="17">
    <source>
        <dbReference type="Google" id="ProtNLM"/>
    </source>
</evidence>
<dbReference type="CDD" id="cd11072">
    <property type="entry name" value="CYP71-like"/>
    <property type="match status" value="1"/>
</dbReference>
<dbReference type="PRINTS" id="PR00463">
    <property type="entry name" value="EP450I"/>
</dbReference>
<evidence type="ECO:0000256" key="1">
    <source>
        <dbReference type="ARBA" id="ARBA00001971"/>
    </source>
</evidence>
<evidence type="ECO:0000256" key="9">
    <source>
        <dbReference type="ARBA" id="ARBA00023004"/>
    </source>
</evidence>
<dbReference type="InterPro" id="IPR036396">
    <property type="entry name" value="Cyt_P450_sf"/>
</dbReference>
<evidence type="ECO:0000256" key="3">
    <source>
        <dbReference type="ARBA" id="ARBA00010617"/>
    </source>
</evidence>
<keyword evidence="16" id="KW-1185">Reference proteome</keyword>
<dbReference type="GO" id="GO:0004497">
    <property type="term" value="F:monooxygenase activity"/>
    <property type="evidence" value="ECO:0007669"/>
    <property type="project" value="UniProtKB-KW"/>
</dbReference>
<keyword evidence="8 13" id="KW-0560">Oxidoreductase</keyword>
<dbReference type="GO" id="GO:0005506">
    <property type="term" value="F:iron ion binding"/>
    <property type="evidence" value="ECO:0007669"/>
    <property type="project" value="InterPro"/>
</dbReference>
<dbReference type="FunFam" id="1.10.630.10:FF:000011">
    <property type="entry name" value="Cytochrome P450 83B1"/>
    <property type="match status" value="1"/>
</dbReference>
<comment type="similarity">
    <text evidence="3 13">Belongs to the cytochrome P450 family.</text>
</comment>
<feature type="signal peptide" evidence="14">
    <location>
        <begin position="1"/>
        <end position="29"/>
    </location>
</feature>
<evidence type="ECO:0000256" key="4">
    <source>
        <dbReference type="ARBA" id="ARBA00022617"/>
    </source>
</evidence>
<comment type="subcellular location">
    <subcellularLocation>
        <location evidence="2">Membrane</location>
        <topology evidence="2">Single-pass membrane protein</topology>
    </subcellularLocation>
</comment>
<evidence type="ECO:0000313" key="16">
    <source>
        <dbReference type="Proteomes" id="UP001154282"/>
    </source>
</evidence>
<dbReference type="SUPFAM" id="SSF48264">
    <property type="entry name" value="Cytochrome P450"/>
    <property type="match status" value="1"/>
</dbReference>
<comment type="cofactor">
    <cofactor evidence="1 12">
        <name>heme</name>
        <dbReference type="ChEBI" id="CHEBI:30413"/>
    </cofactor>
</comment>
<dbReference type="PRINTS" id="PR00385">
    <property type="entry name" value="P450"/>
</dbReference>
<dbReference type="GO" id="GO:0016705">
    <property type="term" value="F:oxidoreductase activity, acting on paired donors, with incorporation or reduction of molecular oxygen"/>
    <property type="evidence" value="ECO:0007669"/>
    <property type="project" value="InterPro"/>
</dbReference>
<name>A0AAV0LQK9_9ROSI</name>
<dbReference type="Pfam" id="PF00067">
    <property type="entry name" value="p450"/>
    <property type="match status" value="1"/>
</dbReference>
<keyword evidence="6 12" id="KW-0479">Metal-binding</keyword>
<accession>A0AAV0LQK9</accession>
<dbReference type="EMBL" id="CAMGYJ010000006">
    <property type="protein sequence ID" value="CAI0435809.1"/>
    <property type="molecule type" value="Genomic_DNA"/>
</dbReference>
<evidence type="ECO:0000256" key="7">
    <source>
        <dbReference type="ARBA" id="ARBA00022989"/>
    </source>
</evidence>
<dbReference type="PROSITE" id="PS00086">
    <property type="entry name" value="CYTOCHROME_P450"/>
    <property type="match status" value="1"/>
</dbReference>
<protein>
    <recommendedName>
        <fullName evidence="17">Cytochrome P450</fullName>
    </recommendedName>
</protein>